<feature type="transmembrane region" description="Helical" evidence="2">
    <location>
        <begin position="36"/>
        <end position="56"/>
    </location>
</feature>
<feature type="transmembrane region" description="Helical" evidence="2">
    <location>
        <begin position="62"/>
        <end position="79"/>
    </location>
</feature>
<evidence type="ECO:0000259" key="3">
    <source>
        <dbReference type="PROSITE" id="PS50090"/>
    </source>
</evidence>
<dbReference type="InterPro" id="IPR009057">
    <property type="entry name" value="Homeodomain-like_sf"/>
</dbReference>
<feature type="compositionally biased region" description="Pro residues" evidence="1">
    <location>
        <begin position="97"/>
        <end position="110"/>
    </location>
</feature>
<name>A0AAV9BD11_ACOGR</name>
<dbReference type="CDD" id="cd00167">
    <property type="entry name" value="SANT"/>
    <property type="match status" value="1"/>
</dbReference>
<dbReference type="GO" id="GO:0030544">
    <property type="term" value="F:Hsp70 protein binding"/>
    <property type="evidence" value="ECO:0007669"/>
    <property type="project" value="InterPro"/>
</dbReference>
<dbReference type="GO" id="GO:0006450">
    <property type="term" value="P:regulation of translational fidelity"/>
    <property type="evidence" value="ECO:0007669"/>
    <property type="project" value="InterPro"/>
</dbReference>
<dbReference type="Pfam" id="PF23082">
    <property type="entry name" value="Myb_DNA-binding_2"/>
    <property type="match status" value="1"/>
</dbReference>
<keyword evidence="2" id="KW-0812">Transmembrane</keyword>
<sequence length="307" mass="34190">MDFVEEETRPRFIHHSRASAPQIADSGTLASRVDKLLFSVCASLACLLAFSAFRFFSDSQTLAFLILWTSLSLLLGPLAPSSLTGGDVRVGRGEPLEPAPEPDPVPPPVEEPTRRRRQRPHRSDDPPISTVKSVVAPEPERPSENPVEREEAEEEEEKEWTDEDYNLLKKQISRHKAGEPGRWEAIAEAFNGRHGVESVIRTAKSMAERRPGDGDSFAQFLKQRKPIDQRSTAAGVLEGQVVKEEVNWSAGEDVALLKALKVFPKDAPMRWEKITAAVPGKSKSSCMRRVAELKRDFRSSKVAETEN</sequence>
<evidence type="ECO:0000313" key="5">
    <source>
        <dbReference type="Proteomes" id="UP001179952"/>
    </source>
</evidence>
<organism evidence="4 5">
    <name type="scientific">Acorus gramineus</name>
    <name type="common">Dwarf sweet flag</name>
    <dbReference type="NCBI Taxonomy" id="55184"/>
    <lineage>
        <taxon>Eukaryota</taxon>
        <taxon>Viridiplantae</taxon>
        <taxon>Streptophyta</taxon>
        <taxon>Embryophyta</taxon>
        <taxon>Tracheophyta</taxon>
        <taxon>Spermatophyta</taxon>
        <taxon>Magnoliopsida</taxon>
        <taxon>Liliopsida</taxon>
        <taxon>Acoraceae</taxon>
        <taxon>Acorus</taxon>
    </lineage>
</organism>
<dbReference type="PANTHER" id="PTHR43999">
    <property type="entry name" value="DNAJ HOMOLOG SUBFAMILY C MEMBER 2"/>
    <property type="match status" value="1"/>
</dbReference>
<dbReference type="SMART" id="SM00717">
    <property type="entry name" value="SANT"/>
    <property type="match status" value="2"/>
</dbReference>
<dbReference type="PROSITE" id="PS50090">
    <property type="entry name" value="MYB_LIKE"/>
    <property type="match status" value="1"/>
</dbReference>
<feature type="domain" description="Myb-like" evidence="3">
    <location>
        <begin position="247"/>
        <end position="289"/>
    </location>
</feature>
<accession>A0AAV9BD11</accession>
<dbReference type="Gene3D" id="1.10.10.60">
    <property type="entry name" value="Homeodomain-like"/>
    <property type="match status" value="2"/>
</dbReference>
<keyword evidence="5" id="KW-1185">Reference proteome</keyword>
<keyword evidence="2" id="KW-1133">Transmembrane helix</keyword>
<reference evidence="4" key="2">
    <citation type="submission" date="2023-06" db="EMBL/GenBank/DDBJ databases">
        <authorList>
            <person name="Ma L."/>
            <person name="Liu K.-W."/>
            <person name="Li Z."/>
            <person name="Hsiao Y.-Y."/>
            <person name="Qi Y."/>
            <person name="Fu T."/>
            <person name="Tang G."/>
            <person name="Zhang D."/>
            <person name="Sun W.-H."/>
            <person name="Liu D.-K."/>
            <person name="Li Y."/>
            <person name="Chen G.-Z."/>
            <person name="Liu X.-D."/>
            <person name="Liao X.-Y."/>
            <person name="Jiang Y.-T."/>
            <person name="Yu X."/>
            <person name="Hao Y."/>
            <person name="Huang J."/>
            <person name="Zhao X.-W."/>
            <person name="Ke S."/>
            <person name="Chen Y.-Y."/>
            <person name="Wu W.-L."/>
            <person name="Hsu J.-L."/>
            <person name="Lin Y.-F."/>
            <person name="Huang M.-D."/>
            <person name="Li C.-Y."/>
            <person name="Huang L."/>
            <person name="Wang Z.-W."/>
            <person name="Zhao X."/>
            <person name="Zhong W.-Y."/>
            <person name="Peng D.-H."/>
            <person name="Ahmad S."/>
            <person name="Lan S."/>
            <person name="Zhang J.-S."/>
            <person name="Tsai W.-C."/>
            <person name="Van De Peer Y."/>
            <person name="Liu Z.-J."/>
        </authorList>
    </citation>
    <scope>NUCLEOTIDE SEQUENCE</scope>
    <source>
        <strain evidence="4">SCP</strain>
        <tissue evidence="4">Leaves</tissue>
    </source>
</reference>
<dbReference type="InterPro" id="IPR044634">
    <property type="entry name" value="Zuotin/DnaJC2"/>
</dbReference>
<feature type="region of interest" description="Disordered" evidence="1">
    <location>
        <begin position="84"/>
        <end position="164"/>
    </location>
</feature>
<evidence type="ECO:0000313" key="4">
    <source>
        <dbReference type="EMBL" id="KAK1273979.1"/>
    </source>
</evidence>
<proteinExistence type="predicted"/>
<dbReference type="GO" id="GO:0051083">
    <property type="term" value="P:'de novo' cotranslational protein folding"/>
    <property type="evidence" value="ECO:0007669"/>
    <property type="project" value="InterPro"/>
</dbReference>
<dbReference type="Proteomes" id="UP001179952">
    <property type="component" value="Unassembled WGS sequence"/>
</dbReference>
<evidence type="ECO:0000256" key="1">
    <source>
        <dbReference type="SAM" id="MobiDB-lite"/>
    </source>
</evidence>
<protein>
    <recommendedName>
        <fullName evidence="3">Myb-like domain-containing protein</fullName>
    </recommendedName>
</protein>
<dbReference type="SUPFAM" id="SSF46689">
    <property type="entry name" value="Homeodomain-like"/>
    <property type="match status" value="2"/>
</dbReference>
<keyword evidence="2" id="KW-0472">Membrane</keyword>
<dbReference type="GO" id="GO:0043022">
    <property type="term" value="F:ribosome binding"/>
    <property type="evidence" value="ECO:0007669"/>
    <property type="project" value="InterPro"/>
</dbReference>
<feature type="compositionally biased region" description="Acidic residues" evidence="1">
    <location>
        <begin position="150"/>
        <end position="164"/>
    </location>
</feature>
<feature type="compositionally biased region" description="Basic and acidic residues" evidence="1">
    <location>
        <begin position="138"/>
        <end position="149"/>
    </location>
</feature>
<dbReference type="AlphaFoldDB" id="A0AAV9BD11"/>
<reference evidence="4" key="1">
    <citation type="journal article" date="2023" name="Nat. Commun.">
        <title>Diploid and tetraploid genomes of Acorus and the evolution of monocots.</title>
        <authorList>
            <person name="Ma L."/>
            <person name="Liu K.W."/>
            <person name="Li Z."/>
            <person name="Hsiao Y.Y."/>
            <person name="Qi Y."/>
            <person name="Fu T."/>
            <person name="Tang G.D."/>
            <person name="Zhang D."/>
            <person name="Sun W.H."/>
            <person name="Liu D.K."/>
            <person name="Li Y."/>
            <person name="Chen G.Z."/>
            <person name="Liu X.D."/>
            <person name="Liao X.Y."/>
            <person name="Jiang Y.T."/>
            <person name="Yu X."/>
            <person name="Hao Y."/>
            <person name="Huang J."/>
            <person name="Zhao X.W."/>
            <person name="Ke S."/>
            <person name="Chen Y.Y."/>
            <person name="Wu W.L."/>
            <person name="Hsu J.L."/>
            <person name="Lin Y.F."/>
            <person name="Huang M.D."/>
            <person name="Li C.Y."/>
            <person name="Huang L."/>
            <person name="Wang Z.W."/>
            <person name="Zhao X."/>
            <person name="Zhong W.Y."/>
            <person name="Peng D.H."/>
            <person name="Ahmad S."/>
            <person name="Lan S."/>
            <person name="Zhang J.S."/>
            <person name="Tsai W.C."/>
            <person name="Van de Peer Y."/>
            <person name="Liu Z.J."/>
        </authorList>
    </citation>
    <scope>NUCLEOTIDE SEQUENCE</scope>
    <source>
        <strain evidence="4">SCP</strain>
    </source>
</reference>
<evidence type="ECO:0000256" key="2">
    <source>
        <dbReference type="SAM" id="Phobius"/>
    </source>
</evidence>
<dbReference type="GO" id="GO:0005829">
    <property type="term" value="C:cytosol"/>
    <property type="evidence" value="ECO:0007669"/>
    <property type="project" value="TreeGrafter"/>
</dbReference>
<dbReference type="InterPro" id="IPR001005">
    <property type="entry name" value="SANT/Myb"/>
</dbReference>
<comment type="caution">
    <text evidence="4">The sequence shown here is derived from an EMBL/GenBank/DDBJ whole genome shotgun (WGS) entry which is preliminary data.</text>
</comment>
<dbReference type="Pfam" id="PF00249">
    <property type="entry name" value="Myb_DNA-binding"/>
    <property type="match status" value="1"/>
</dbReference>
<dbReference type="EMBL" id="JAUJYN010000004">
    <property type="protein sequence ID" value="KAK1273979.1"/>
    <property type="molecule type" value="Genomic_DNA"/>
</dbReference>
<dbReference type="PANTHER" id="PTHR43999:SF3">
    <property type="entry name" value="TRANSCRIPTION FACTOR MAMYB"/>
    <property type="match status" value="1"/>
</dbReference>
<dbReference type="FunFam" id="1.10.10.60:FF:000416">
    <property type="entry name" value="Myb family transcription factor"/>
    <property type="match status" value="1"/>
</dbReference>
<gene>
    <name evidence="4" type="ORF">QJS04_geneDACA012085</name>
</gene>